<evidence type="ECO:0000313" key="3">
    <source>
        <dbReference type="Proteomes" id="UP000054324"/>
    </source>
</evidence>
<dbReference type="GeneID" id="20316522"/>
<protein>
    <recommendedName>
        <fullName evidence="4">Endonuclease/exonuclease/phosphatase domain-containing protein</fullName>
    </recommendedName>
</protein>
<gene>
    <name evidence="2" type="ORF">T265_02334</name>
</gene>
<keyword evidence="3" id="KW-1185">Reference proteome</keyword>
<dbReference type="CTD" id="20316522"/>
<name>A0A075A6Y7_OPIVI</name>
<accession>A0A075A6Y7</accession>
<dbReference type="EMBL" id="KL596646">
    <property type="protein sequence ID" value="KER31425.1"/>
    <property type="molecule type" value="Genomic_DNA"/>
</dbReference>
<dbReference type="KEGG" id="ovi:T265_02334"/>
<dbReference type="RefSeq" id="XP_009164812.1">
    <property type="nucleotide sequence ID" value="XM_009166548.1"/>
</dbReference>
<dbReference type="AlphaFoldDB" id="A0A075A6Y7"/>
<proteinExistence type="predicted"/>
<feature type="region of interest" description="Disordered" evidence="1">
    <location>
        <begin position="74"/>
        <end position="95"/>
    </location>
</feature>
<sequence length="95" mass="10695">MDQRARLARIKNYRTKMVTNLRNSVKIALLVPTDHSSDTEKDGFYQDLRRLLRSARRRGIVILAGDMNAQVGRLSPEDTQLGGRIGVGDQRTDNG</sequence>
<evidence type="ECO:0000313" key="2">
    <source>
        <dbReference type="EMBL" id="KER31425.1"/>
    </source>
</evidence>
<organism evidence="2 3">
    <name type="scientific">Opisthorchis viverrini</name>
    <name type="common">Southeast Asian liver fluke</name>
    <dbReference type="NCBI Taxonomy" id="6198"/>
    <lineage>
        <taxon>Eukaryota</taxon>
        <taxon>Metazoa</taxon>
        <taxon>Spiralia</taxon>
        <taxon>Lophotrochozoa</taxon>
        <taxon>Platyhelminthes</taxon>
        <taxon>Trematoda</taxon>
        <taxon>Digenea</taxon>
        <taxon>Opisthorchiida</taxon>
        <taxon>Opisthorchiata</taxon>
        <taxon>Opisthorchiidae</taxon>
        <taxon>Opisthorchis</taxon>
    </lineage>
</organism>
<evidence type="ECO:0008006" key="4">
    <source>
        <dbReference type="Google" id="ProtNLM"/>
    </source>
</evidence>
<evidence type="ECO:0000256" key="1">
    <source>
        <dbReference type="SAM" id="MobiDB-lite"/>
    </source>
</evidence>
<dbReference type="OrthoDB" id="412793at2759"/>
<dbReference type="Proteomes" id="UP000054324">
    <property type="component" value="Unassembled WGS sequence"/>
</dbReference>
<reference evidence="2 3" key="1">
    <citation type="submission" date="2013-11" db="EMBL/GenBank/DDBJ databases">
        <title>Opisthorchis viverrini - life in the bile duct.</title>
        <authorList>
            <person name="Young N.D."/>
            <person name="Nagarajan N."/>
            <person name="Lin S.J."/>
            <person name="Korhonen P.K."/>
            <person name="Jex A.R."/>
            <person name="Hall R.S."/>
            <person name="Safavi-Hemami H."/>
            <person name="Kaewkong W."/>
            <person name="Bertrand D."/>
            <person name="Gao S."/>
            <person name="Seet Q."/>
            <person name="Wongkham S."/>
            <person name="Teh B.T."/>
            <person name="Wongkham C."/>
            <person name="Intapan P.M."/>
            <person name="Maleewong W."/>
            <person name="Yang X."/>
            <person name="Hu M."/>
            <person name="Wang Z."/>
            <person name="Hofmann A."/>
            <person name="Sternberg P.W."/>
            <person name="Tan P."/>
            <person name="Wang J."/>
            <person name="Gasser R.B."/>
        </authorList>
    </citation>
    <scope>NUCLEOTIDE SEQUENCE [LARGE SCALE GENOMIC DNA]</scope>
</reference>